<name>A0A1X1EX52_PANCY</name>
<dbReference type="PANTHER" id="PTHR30595">
    <property type="entry name" value="GLPR-RELATED TRANSCRIPTIONAL REPRESSOR"/>
    <property type="match status" value="1"/>
</dbReference>
<dbReference type="Proteomes" id="UP000193749">
    <property type="component" value="Unassembled WGS sequence"/>
</dbReference>
<dbReference type="Gene3D" id="3.30.565.60">
    <property type="match status" value="1"/>
</dbReference>
<gene>
    <name evidence="2" type="ORF">HA50_15100</name>
</gene>
<dbReference type="PANTHER" id="PTHR30595:SF6">
    <property type="entry name" value="SCHLAFEN ALBA-2 DOMAIN-CONTAINING PROTEIN"/>
    <property type="match status" value="1"/>
</dbReference>
<keyword evidence="3" id="KW-1185">Reference proteome</keyword>
<evidence type="ECO:0000259" key="1">
    <source>
        <dbReference type="Pfam" id="PF04326"/>
    </source>
</evidence>
<dbReference type="STRING" id="55209.HA50_15100"/>
<dbReference type="RefSeq" id="WP_084876432.1">
    <property type="nucleotide sequence ID" value="NZ_MLJI01000001.1"/>
</dbReference>
<dbReference type="AlphaFoldDB" id="A0A1X1EX52"/>
<evidence type="ECO:0000313" key="3">
    <source>
        <dbReference type="Proteomes" id="UP000193749"/>
    </source>
</evidence>
<accession>A0A1X1EX52</accession>
<dbReference type="InterPro" id="IPR038475">
    <property type="entry name" value="RecG_C_sf"/>
</dbReference>
<sequence length="484" mass="55016">MIDLKRNFSLKGLIESHEIECKLANGKDGNGAVPDDMWSTYSAMANTNGGLILLGVREKKGVFSVAGINDIERVKKDFFNTINNPQKISICLVDDSKVHTKLIDDKNIIIVEVPQANRKQRPVYVNSNPLTGTYLRLHEGDRKCSSEQVKAMLAEQLTDTLDDRIFNKFTIDDLDKSSIQIYRNLLSSSKPDHVWLELDDFEFIKSLKGWRKDRNTGVEGLTLAGLLMFGKWQSIQDALPQYFIEYQDITDNQTIDDNTRWNDRLIPDGSWSGNLFDFYRKVYRKLTEDLKIPFSISGGVRTSDSPVHVALREALVNTLVHADYNGHSPIKIVKQNGIFTFRNPGTMRVPFVIAKNGGESDCRNKYLHQMFLMIGLGERAGSGLPKIFSGWKSQHWSEPKLIENFESNNTRLELSTEGFIPKETIEKLKEICGSKFKSLNELDRVILATAAQNDIVSHEEIREITSYDTRKITLSLSKLVRLSF</sequence>
<dbReference type="EMBL" id="MLJI01000001">
    <property type="protein sequence ID" value="ORM94606.1"/>
    <property type="molecule type" value="Genomic_DNA"/>
</dbReference>
<protein>
    <submittedName>
        <fullName evidence="2">Transcriptional regulator</fullName>
    </submittedName>
</protein>
<feature type="domain" description="Schlafen AlbA-2" evidence="1">
    <location>
        <begin position="15"/>
        <end position="144"/>
    </location>
</feature>
<dbReference type="Gene3D" id="3.30.950.30">
    <property type="entry name" value="Schlafen, AAA domain"/>
    <property type="match status" value="1"/>
</dbReference>
<dbReference type="OrthoDB" id="9768354at2"/>
<dbReference type="InterPro" id="IPR038461">
    <property type="entry name" value="Schlafen_AlbA_2_dom_sf"/>
</dbReference>
<reference evidence="2 3" key="1">
    <citation type="journal article" date="2017" name="Antonie Van Leeuwenhoek">
        <title>Phylogenomic resolution of the bacterial genus Pantoea and its relationship with Erwinia and Tatumella.</title>
        <authorList>
            <person name="Palmer M."/>
            <person name="Steenkamp E.T."/>
            <person name="Coetzee M.P."/>
            <person name="Chan W.Y."/>
            <person name="van Zyl E."/>
            <person name="De Maayer P."/>
            <person name="Coutinho T.A."/>
            <person name="Blom J."/>
            <person name="Smits T.H."/>
            <person name="Duffy B."/>
            <person name="Venter S.N."/>
        </authorList>
    </citation>
    <scope>NUCLEOTIDE SEQUENCE [LARGE SCALE GENOMIC DNA]</scope>
    <source>
        <strain evidence="2 3">LMG 2657</strain>
    </source>
</reference>
<dbReference type="Pfam" id="PF13749">
    <property type="entry name" value="HATPase_c_4"/>
    <property type="match status" value="1"/>
</dbReference>
<dbReference type="InterPro" id="IPR007421">
    <property type="entry name" value="Schlafen_AlbA_2_dom"/>
</dbReference>
<proteinExistence type="predicted"/>
<comment type="caution">
    <text evidence="2">The sequence shown here is derived from an EMBL/GenBank/DDBJ whole genome shotgun (WGS) entry which is preliminary data.</text>
</comment>
<organism evidence="2 3">
    <name type="scientific">Pantoea cypripedii</name>
    <name type="common">Pectobacterium cypripedii</name>
    <name type="synonym">Erwinia cypripedii</name>
    <dbReference type="NCBI Taxonomy" id="55209"/>
    <lineage>
        <taxon>Bacteria</taxon>
        <taxon>Pseudomonadati</taxon>
        <taxon>Pseudomonadota</taxon>
        <taxon>Gammaproteobacteria</taxon>
        <taxon>Enterobacterales</taxon>
        <taxon>Erwiniaceae</taxon>
        <taxon>Pantoea</taxon>
    </lineage>
</organism>
<dbReference type="Pfam" id="PF04326">
    <property type="entry name" value="SLFN_AlbA_2"/>
    <property type="match status" value="1"/>
</dbReference>
<evidence type="ECO:0000313" key="2">
    <source>
        <dbReference type="EMBL" id="ORM94606.1"/>
    </source>
</evidence>